<dbReference type="AlphaFoldDB" id="A0A2N1NN89"/>
<evidence type="ECO:0000313" key="3">
    <source>
        <dbReference type="Proteomes" id="UP000233469"/>
    </source>
</evidence>
<sequence>MSRQAFFIDPKFNKKLIYNSPINKYQEFTNAYVYSVMKKSIDDINDIIRNYITTPINLYDIQLMRYKRSVSIEKPNSSPSSIHSVDPLPEIPANSSAQAEQQIQFK</sequence>
<dbReference type="VEuPathDB" id="FungiDB:RhiirFUN_016011"/>
<organism evidence="2 3">
    <name type="scientific">Rhizophagus irregularis</name>
    <dbReference type="NCBI Taxonomy" id="588596"/>
    <lineage>
        <taxon>Eukaryota</taxon>
        <taxon>Fungi</taxon>
        <taxon>Fungi incertae sedis</taxon>
        <taxon>Mucoromycota</taxon>
        <taxon>Glomeromycotina</taxon>
        <taxon>Glomeromycetes</taxon>
        <taxon>Glomerales</taxon>
        <taxon>Glomeraceae</taxon>
        <taxon>Rhizophagus</taxon>
    </lineage>
</organism>
<accession>A0A2N1NN89</accession>
<reference evidence="2 3" key="1">
    <citation type="submission" date="2016-04" db="EMBL/GenBank/DDBJ databases">
        <title>Genome analyses suggest a sexual origin of heterokaryosis in a supposedly ancient asexual fungus.</title>
        <authorList>
            <person name="Ropars J."/>
            <person name="Sedzielewska K."/>
            <person name="Noel J."/>
            <person name="Charron P."/>
            <person name="Farinelli L."/>
            <person name="Marton T."/>
            <person name="Kruger M."/>
            <person name="Pelin A."/>
            <person name="Brachmann A."/>
            <person name="Corradi N."/>
        </authorList>
    </citation>
    <scope>NUCLEOTIDE SEQUENCE [LARGE SCALE GENOMIC DNA]</scope>
    <source>
        <strain evidence="2 3">C2</strain>
    </source>
</reference>
<dbReference type="EMBL" id="LLXL01000249">
    <property type="protein sequence ID" value="PKK75328.1"/>
    <property type="molecule type" value="Genomic_DNA"/>
</dbReference>
<feature type="region of interest" description="Disordered" evidence="1">
    <location>
        <begin position="73"/>
        <end position="106"/>
    </location>
</feature>
<reference evidence="2 3" key="2">
    <citation type="submission" date="2017-10" db="EMBL/GenBank/DDBJ databases">
        <title>Extensive intraspecific genome diversity in a model arbuscular mycorrhizal fungus.</title>
        <authorList>
            <person name="Chen E.C.H."/>
            <person name="Morin E."/>
            <person name="Baudet D."/>
            <person name="Noel J."/>
            <person name="Ndikumana S."/>
            <person name="Charron P."/>
            <person name="St-Onge C."/>
            <person name="Giorgi J."/>
            <person name="Grigoriev I.V."/>
            <person name="Roux C."/>
            <person name="Martin F.M."/>
            <person name="Corradi N."/>
        </authorList>
    </citation>
    <scope>NUCLEOTIDE SEQUENCE [LARGE SCALE GENOMIC DNA]</scope>
    <source>
        <strain evidence="2 3">C2</strain>
    </source>
</reference>
<comment type="caution">
    <text evidence="2">The sequence shown here is derived from an EMBL/GenBank/DDBJ whole genome shotgun (WGS) entry which is preliminary data.</text>
</comment>
<proteinExistence type="predicted"/>
<feature type="compositionally biased region" description="Polar residues" evidence="1">
    <location>
        <begin position="74"/>
        <end position="83"/>
    </location>
</feature>
<protein>
    <submittedName>
        <fullName evidence="2">Uncharacterized protein</fullName>
    </submittedName>
</protein>
<name>A0A2N1NN89_9GLOM</name>
<dbReference type="Proteomes" id="UP000233469">
    <property type="component" value="Unassembled WGS sequence"/>
</dbReference>
<evidence type="ECO:0000313" key="2">
    <source>
        <dbReference type="EMBL" id="PKK75328.1"/>
    </source>
</evidence>
<gene>
    <name evidence="2" type="ORF">RhiirC2_773752</name>
</gene>
<feature type="compositionally biased region" description="Polar residues" evidence="1">
    <location>
        <begin position="93"/>
        <end position="106"/>
    </location>
</feature>
<evidence type="ECO:0000256" key="1">
    <source>
        <dbReference type="SAM" id="MobiDB-lite"/>
    </source>
</evidence>